<feature type="compositionally biased region" description="Acidic residues" evidence="4">
    <location>
        <begin position="181"/>
        <end position="194"/>
    </location>
</feature>
<dbReference type="InterPro" id="IPR011344">
    <property type="entry name" value="ssDNA-bd"/>
</dbReference>
<name>A0ABP7ZVQ2_9MICO</name>
<reference evidence="6" key="1">
    <citation type="journal article" date="2019" name="Int. J. Syst. Evol. Microbiol.">
        <title>The Global Catalogue of Microorganisms (GCM) 10K type strain sequencing project: providing services to taxonomists for standard genome sequencing and annotation.</title>
        <authorList>
            <consortium name="The Broad Institute Genomics Platform"/>
            <consortium name="The Broad Institute Genome Sequencing Center for Infectious Disease"/>
            <person name="Wu L."/>
            <person name="Ma J."/>
        </authorList>
    </citation>
    <scope>NUCLEOTIDE SEQUENCE [LARGE SCALE GENOMIC DNA]</scope>
    <source>
        <strain evidence="6">JCM 17591</strain>
    </source>
</reference>
<dbReference type="EMBL" id="BAABBW010000002">
    <property type="protein sequence ID" value="GAA4171479.1"/>
    <property type="molecule type" value="Genomic_DNA"/>
</dbReference>
<evidence type="ECO:0000313" key="6">
    <source>
        <dbReference type="Proteomes" id="UP001501079"/>
    </source>
</evidence>
<dbReference type="InterPro" id="IPR012340">
    <property type="entry name" value="NA-bd_OB-fold"/>
</dbReference>
<feature type="compositionally biased region" description="Basic and acidic residues" evidence="4">
    <location>
        <begin position="108"/>
        <end position="127"/>
    </location>
</feature>
<feature type="compositionally biased region" description="Low complexity" evidence="4">
    <location>
        <begin position="161"/>
        <end position="172"/>
    </location>
</feature>
<keyword evidence="6" id="KW-1185">Reference proteome</keyword>
<protein>
    <recommendedName>
        <fullName evidence="3">Single-stranded DNA-binding protein</fullName>
    </recommendedName>
</protein>
<evidence type="ECO:0000313" key="5">
    <source>
        <dbReference type="EMBL" id="GAA4171479.1"/>
    </source>
</evidence>
<dbReference type="Gene3D" id="2.40.50.140">
    <property type="entry name" value="Nucleic acid-binding proteins"/>
    <property type="match status" value="1"/>
</dbReference>
<dbReference type="InterPro" id="IPR000424">
    <property type="entry name" value="Primosome_PriB/ssb"/>
</dbReference>
<sequence length="194" mass="20772">MSSSITVRGFVATQPKHTVINGLPIASFRLASTDRRYNRSTGQWENGATNWFSVSCFRELATNVFASVNKGDPVIVEGRLKVSEWSAGGKSGIDVEIDADGVGHDFRWGKSRGFDRPAKPRTGRDDGAPGVGDEQLPPDDRADEPSFLPAENDGDLWANPATAISSATTTDAGDPATFDLVDIDEDTGEVLEDA</sequence>
<evidence type="ECO:0000256" key="2">
    <source>
        <dbReference type="PROSITE-ProRule" id="PRU00252"/>
    </source>
</evidence>
<gene>
    <name evidence="5" type="ORF">GCM10022287_10860</name>
</gene>
<proteinExistence type="predicted"/>
<organism evidence="5 6">
    <name type="scientific">Gryllotalpicola koreensis</name>
    <dbReference type="NCBI Taxonomy" id="993086"/>
    <lineage>
        <taxon>Bacteria</taxon>
        <taxon>Bacillati</taxon>
        <taxon>Actinomycetota</taxon>
        <taxon>Actinomycetes</taxon>
        <taxon>Micrococcales</taxon>
        <taxon>Microbacteriaceae</taxon>
        <taxon>Gryllotalpicola</taxon>
    </lineage>
</organism>
<dbReference type="Proteomes" id="UP001501079">
    <property type="component" value="Unassembled WGS sequence"/>
</dbReference>
<dbReference type="Pfam" id="PF00436">
    <property type="entry name" value="SSB"/>
    <property type="match status" value="1"/>
</dbReference>
<comment type="caution">
    <text evidence="5">The sequence shown here is derived from an EMBL/GenBank/DDBJ whole genome shotgun (WGS) entry which is preliminary data.</text>
</comment>
<dbReference type="CDD" id="cd04496">
    <property type="entry name" value="SSB_OBF"/>
    <property type="match status" value="1"/>
</dbReference>
<dbReference type="PANTHER" id="PTHR10302">
    <property type="entry name" value="SINGLE-STRANDED DNA-BINDING PROTEIN"/>
    <property type="match status" value="1"/>
</dbReference>
<keyword evidence="1 2" id="KW-0238">DNA-binding</keyword>
<accession>A0ABP7ZVQ2</accession>
<evidence type="ECO:0000256" key="3">
    <source>
        <dbReference type="RuleBase" id="RU000524"/>
    </source>
</evidence>
<dbReference type="PROSITE" id="PS50935">
    <property type="entry name" value="SSB"/>
    <property type="match status" value="1"/>
</dbReference>
<dbReference type="RefSeq" id="WP_344752279.1">
    <property type="nucleotide sequence ID" value="NZ_BAABBW010000002.1"/>
</dbReference>
<dbReference type="NCBIfam" id="TIGR00621">
    <property type="entry name" value="ssb"/>
    <property type="match status" value="1"/>
</dbReference>
<feature type="region of interest" description="Disordered" evidence="4">
    <location>
        <begin position="108"/>
        <end position="194"/>
    </location>
</feature>
<evidence type="ECO:0000256" key="1">
    <source>
        <dbReference type="ARBA" id="ARBA00023125"/>
    </source>
</evidence>
<evidence type="ECO:0000256" key="4">
    <source>
        <dbReference type="SAM" id="MobiDB-lite"/>
    </source>
</evidence>
<dbReference type="PANTHER" id="PTHR10302:SF27">
    <property type="entry name" value="SINGLE-STRANDED DNA-BINDING PROTEIN"/>
    <property type="match status" value="1"/>
</dbReference>
<dbReference type="SUPFAM" id="SSF50249">
    <property type="entry name" value="Nucleic acid-binding proteins"/>
    <property type="match status" value="1"/>
</dbReference>